<evidence type="ECO:0000256" key="10">
    <source>
        <dbReference type="ARBA" id="ARBA00023015"/>
    </source>
</evidence>
<dbReference type="InterPro" id="IPR036631">
    <property type="entry name" value="MGMT_N_sf"/>
</dbReference>
<dbReference type="Gene3D" id="3.40.10.10">
    <property type="entry name" value="DNA Methylphosphotriester Repair Domain"/>
    <property type="match status" value="1"/>
</dbReference>
<dbReference type="NCBIfam" id="NF011964">
    <property type="entry name" value="PRK15435.1"/>
    <property type="match status" value="1"/>
</dbReference>
<keyword evidence="5" id="KW-0489">Methyltransferase</keyword>
<dbReference type="GO" id="GO:0008270">
    <property type="term" value="F:zinc ion binding"/>
    <property type="evidence" value="ECO:0007669"/>
    <property type="project" value="InterPro"/>
</dbReference>
<dbReference type="GO" id="GO:0032259">
    <property type="term" value="P:methylation"/>
    <property type="evidence" value="ECO:0007669"/>
    <property type="project" value="UniProtKB-KW"/>
</dbReference>
<dbReference type="InterPro" id="IPR008332">
    <property type="entry name" value="MethylG_MeTrfase_N"/>
</dbReference>
<dbReference type="SUPFAM" id="SSF46767">
    <property type="entry name" value="Methylated DNA-protein cysteine methyltransferase, C-terminal domain"/>
    <property type="match status" value="1"/>
</dbReference>
<dbReference type="InterPro" id="IPR014048">
    <property type="entry name" value="MethylDNA_cys_MeTrfase_DNA-bd"/>
</dbReference>
<dbReference type="Pfam" id="PF01035">
    <property type="entry name" value="DNA_binding_1"/>
    <property type="match status" value="1"/>
</dbReference>
<keyword evidence="6" id="KW-0808">Transferase</keyword>
<dbReference type="InterPro" id="IPR018062">
    <property type="entry name" value="HTH_AraC-typ_CS"/>
</dbReference>
<keyword evidence="11" id="KW-0238">DNA-binding</keyword>
<comment type="similarity">
    <text evidence="3">Belongs to the MGMT family.</text>
</comment>
<evidence type="ECO:0000256" key="1">
    <source>
        <dbReference type="ARBA" id="ARBA00001286"/>
    </source>
</evidence>
<dbReference type="NCBIfam" id="TIGR00589">
    <property type="entry name" value="ogt"/>
    <property type="match status" value="1"/>
</dbReference>
<dbReference type="Pfam" id="PF02805">
    <property type="entry name" value="Ada_Zn_binding"/>
    <property type="match status" value="1"/>
</dbReference>
<evidence type="ECO:0000256" key="11">
    <source>
        <dbReference type="ARBA" id="ARBA00023125"/>
    </source>
</evidence>
<evidence type="ECO:0000256" key="7">
    <source>
        <dbReference type="ARBA" id="ARBA00022723"/>
    </source>
</evidence>
<evidence type="ECO:0000256" key="3">
    <source>
        <dbReference type="ARBA" id="ARBA00008711"/>
    </source>
</evidence>
<dbReference type="Pfam" id="PF02870">
    <property type="entry name" value="Methyltransf_1N"/>
    <property type="match status" value="1"/>
</dbReference>
<comment type="catalytic activity">
    <reaction evidence="15">
        <text>a 6-O-methyl-2'-deoxyguanosine in DNA + L-cysteinyl-[protein] = S-methyl-L-cysteinyl-[protein] + a 2'-deoxyguanosine in DNA</text>
        <dbReference type="Rhea" id="RHEA:24000"/>
        <dbReference type="Rhea" id="RHEA-COMP:10131"/>
        <dbReference type="Rhea" id="RHEA-COMP:10132"/>
        <dbReference type="Rhea" id="RHEA-COMP:11367"/>
        <dbReference type="Rhea" id="RHEA-COMP:11368"/>
        <dbReference type="ChEBI" id="CHEBI:29950"/>
        <dbReference type="ChEBI" id="CHEBI:82612"/>
        <dbReference type="ChEBI" id="CHEBI:85445"/>
        <dbReference type="ChEBI" id="CHEBI:85448"/>
        <dbReference type="EC" id="2.1.1.63"/>
    </reaction>
</comment>
<dbReference type="Gene3D" id="1.10.10.10">
    <property type="entry name" value="Winged helix-like DNA-binding domain superfamily/Winged helix DNA-binding domain"/>
    <property type="match status" value="1"/>
</dbReference>
<gene>
    <name evidence="18" type="primary">ada</name>
    <name evidence="18" type="ORF">BHE75_03203</name>
</gene>
<name>A0A1S1HGN6_9SPHN</name>
<dbReference type="GO" id="GO:0003700">
    <property type="term" value="F:DNA-binding transcription factor activity"/>
    <property type="evidence" value="ECO:0007669"/>
    <property type="project" value="InterPro"/>
</dbReference>
<evidence type="ECO:0000256" key="16">
    <source>
        <dbReference type="SAM" id="MobiDB-lite"/>
    </source>
</evidence>
<evidence type="ECO:0000256" key="5">
    <source>
        <dbReference type="ARBA" id="ARBA00022603"/>
    </source>
</evidence>
<evidence type="ECO:0000256" key="15">
    <source>
        <dbReference type="ARBA" id="ARBA00049348"/>
    </source>
</evidence>
<dbReference type="Gene3D" id="1.10.10.60">
    <property type="entry name" value="Homeodomain-like"/>
    <property type="match status" value="1"/>
</dbReference>
<keyword evidence="12" id="KW-0010">Activator</keyword>
<keyword evidence="10" id="KW-0805">Transcription regulation</keyword>
<comment type="catalytic activity">
    <reaction evidence="1">
        <text>a 4-O-methyl-thymidine in DNA + L-cysteinyl-[protein] = a thymidine in DNA + S-methyl-L-cysteinyl-[protein]</text>
        <dbReference type="Rhea" id="RHEA:53428"/>
        <dbReference type="Rhea" id="RHEA-COMP:10131"/>
        <dbReference type="Rhea" id="RHEA-COMP:10132"/>
        <dbReference type="Rhea" id="RHEA-COMP:13555"/>
        <dbReference type="Rhea" id="RHEA-COMP:13556"/>
        <dbReference type="ChEBI" id="CHEBI:29950"/>
        <dbReference type="ChEBI" id="CHEBI:82612"/>
        <dbReference type="ChEBI" id="CHEBI:137386"/>
        <dbReference type="ChEBI" id="CHEBI:137387"/>
        <dbReference type="EC" id="2.1.1.63"/>
    </reaction>
</comment>
<keyword evidence="13" id="KW-0804">Transcription</keyword>
<dbReference type="EC" id="2.1.1.63" evidence="4"/>
<evidence type="ECO:0000256" key="12">
    <source>
        <dbReference type="ARBA" id="ARBA00023159"/>
    </source>
</evidence>
<dbReference type="GO" id="GO:0003908">
    <property type="term" value="F:methylated-DNA-[protein]-cysteine S-methyltransferase activity"/>
    <property type="evidence" value="ECO:0007669"/>
    <property type="project" value="UniProtKB-EC"/>
</dbReference>
<dbReference type="Proteomes" id="UP000179467">
    <property type="component" value="Unassembled WGS sequence"/>
</dbReference>
<dbReference type="InterPro" id="IPR036217">
    <property type="entry name" value="MethylDNA_cys_MeTrfase_DNAb"/>
</dbReference>
<comment type="cofactor">
    <cofactor evidence="2">
        <name>Zn(2+)</name>
        <dbReference type="ChEBI" id="CHEBI:29105"/>
    </cofactor>
</comment>
<evidence type="ECO:0000256" key="4">
    <source>
        <dbReference type="ARBA" id="ARBA00011918"/>
    </source>
</evidence>
<evidence type="ECO:0000256" key="6">
    <source>
        <dbReference type="ARBA" id="ARBA00022679"/>
    </source>
</evidence>
<keyword evidence="19" id="KW-1185">Reference proteome</keyword>
<dbReference type="Pfam" id="PF12833">
    <property type="entry name" value="HTH_18"/>
    <property type="match status" value="1"/>
</dbReference>
<feature type="domain" description="HTH araC/xylS-type" evidence="17">
    <location>
        <begin position="156"/>
        <end position="252"/>
    </location>
</feature>
<evidence type="ECO:0000256" key="8">
    <source>
        <dbReference type="ARBA" id="ARBA00022763"/>
    </source>
</evidence>
<accession>A0A1S1HGN6</accession>
<keyword evidence="14" id="KW-0234">DNA repair</keyword>
<dbReference type="SUPFAM" id="SSF46689">
    <property type="entry name" value="Homeodomain-like"/>
    <property type="match status" value="1"/>
</dbReference>
<dbReference type="EMBL" id="MIPT01000001">
    <property type="protein sequence ID" value="OHT21198.1"/>
    <property type="molecule type" value="Genomic_DNA"/>
</dbReference>
<dbReference type="GO" id="GO:0006281">
    <property type="term" value="P:DNA repair"/>
    <property type="evidence" value="ECO:0007669"/>
    <property type="project" value="UniProtKB-KW"/>
</dbReference>
<dbReference type="PANTHER" id="PTHR10815">
    <property type="entry name" value="METHYLATED-DNA--PROTEIN-CYSTEINE METHYLTRANSFERASE"/>
    <property type="match status" value="1"/>
</dbReference>
<evidence type="ECO:0000313" key="19">
    <source>
        <dbReference type="Proteomes" id="UP000179467"/>
    </source>
</evidence>
<dbReference type="InterPro" id="IPR009057">
    <property type="entry name" value="Homeodomain-like_sf"/>
</dbReference>
<dbReference type="InterPro" id="IPR004026">
    <property type="entry name" value="Ada_DNA_repair_Zn-bd"/>
</dbReference>
<feature type="region of interest" description="Disordered" evidence="16">
    <location>
        <begin position="1"/>
        <end position="42"/>
    </location>
</feature>
<dbReference type="InterPro" id="IPR018060">
    <property type="entry name" value="HTH_AraC"/>
</dbReference>
<dbReference type="FunFam" id="1.10.10.10:FF:000214">
    <property type="entry name" value="Methylated-DNA--protein-cysteine methyltransferase"/>
    <property type="match status" value="1"/>
</dbReference>
<dbReference type="SUPFAM" id="SSF53155">
    <property type="entry name" value="Methylated DNA-protein cysteine methyltransferase domain"/>
    <property type="match status" value="1"/>
</dbReference>
<reference evidence="18 19" key="1">
    <citation type="submission" date="2016-09" db="EMBL/GenBank/DDBJ databases">
        <title>Metabolic pathway, cell adaptation mechanisms and a novel monoxygenase revealed through proteogenomic-transcription analysis of a Sphingomonas haloaromaticamans strain degrading the fungicide ortho-phenylphenol.</title>
        <authorList>
            <person name="Perruchon C."/>
            <person name="Papadopoulou E.S."/>
            <person name="Rousidou C."/>
            <person name="Vasileiadis S."/>
            <person name="Tanou G."/>
            <person name="Amoutzias G."/>
            <person name="Molassiotis A."/>
            <person name="Karpouzas D.G."/>
        </authorList>
    </citation>
    <scope>NUCLEOTIDE SEQUENCE [LARGE SCALE GENOMIC DNA]</scope>
    <source>
        <strain evidence="18 19">P3</strain>
    </source>
</reference>
<protein>
    <recommendedName>
        <fullName evidence="4">methylated-DNA--[protein]-cysteine S-methyltransferase</fullName>
        <ecNumber evidence="4">2.1.1.63</ecNumber>
    </recommendedName>
</protein>
<dbReference type="SUPFAM" id="SSF57884">
    <property type="entry name" value="Ada DNA repair protein, N-terminal domain (N-Ada 10)"/>
    <property type="match status" value="1"/>
</dbReference>
<evidence type="ECO:0000259" key="17">
    <source>
        <dbReference type="PROSITE" id="PS01124"/>
    </source>
</evidence>
<dbReference type="PROSITE" id="PS01124">
    <property type="entry name" value="HTH_ARAC_FAMILY_2"/>
    <property type="match status" value="1"/>
</dbReference>
<keyword evidence="7" id="KW-0479">Metal-binding</keyword>
<dbReference type="SMART" id="SM00342">
    <property type="entry name" value="HTH_ARAC"/>
    <property type="match status" value="1"/>
</dbReference>
<keyword evidence="8" id="KW-0227">DNA damage</keyword>
<sequence length="417" mass="44656">MQGSRSPCGHAEGQEGPIRRDKRDIGGSTKAGRAGWCPPERHRRFESKLRDAKRANRVHIGGMTQIESSHPIPAGEAIDGDAAWAAVLRRDRARDGHFVTGVLSTGIYCRPSCAARHPRRENVRFFRDGAAARAAGLRPCRRCLPDDVARDEAGIARALAYIAAETEPPSLDAVAAVAGYAPHHFLRLFRRATGLTPAAYARALRARRAETALKETETVTEALYDAGYAAPARFYAEAPARLGMTPSAWRDGGRGVSIRWAIAPTSLGAMLVAATDRGICRLSFDEDESVLADRFPHADIAPGGAELADLVRRTVAAVEEPERPHDLPLDVKGTAFQEAVWRELSRIPPGETLSYAALAAKVGRPGAARAAGSACGANNVAVLIPCHRAKRGDGTLGGYAYGLAIKQELLAREGREG</sequence>
<dbReference type="InterPro" id="IPR036388">
    <property type="entry name" value="WH-like_DNA-bd_sf"/>
</dbReference>
<dbReference type="InterPro" id="IPR035451">
    <property type="entry name" value="Ada-like_dom_sf"/>
</dbReference>
<evidence type="ECO:0000256" key="2">
    <source>
        <dbReference type="ARBA" id="ARBA00001947"/>
    </source>
</evidence>
<dbReference type="PROSITE" id="PS00041">
    <property type="entry name" value="HTH_ARAC_FAMILY_1"/>
    <property type="match status" value="1"/>
</dbReference>
<evidence type="ECO:0000256" key="13">
    <source>
        <dbReference type="ARBA" id="ARBA00023163"/>
    </source>
</evidence>
<proteinExistence type="inferred from homology"/>
<evidence type="ECO:0000256" key="9">
    <source>
        <dbReference type="ARBA" id="ARBA00022833"/>
    </source>
</evidence>
<dbReference type="GO" id="GO:0043565">
    <property type="term" value="F:sequence-specific DNA binding"/>
    <property type="evidence" value="ECO:0007669"/>
    <property type="project" value="InterPro"/>
</dbReference>
<comment type="caution">
    <text evidence="18">The sequence shown here is derived from an EMBL/GenBank/DDBJ whole genome shotgun (WGS) entry which is preliminary data.</text>
</comment>
<dbReference type="AlphaFoldDB" id="A0A1S1HGN6"/>
<keyword evidence="9" id="KW-0862">Zinc</keyword>
<dbReference type="Gene3D" id="3.30.160.70">
    <property type="entry name" value="Methylated DNA-protein cysteine methyltransferase domain"/>
    <property type="match status" value="1"/>
</dbReference>
<organism evidence="18 19">
    <name type="scientific">Edaphosphingomonas haloaromaticamans</name>
    <dbReference type="NCBI Taxonomy" id="653954"/>
    <lineage>
        <taxon>Bacteria</taxon>
        <taxon>Pseudomonadati</taxon>
        <taxon>Pseudomonadota</taxon>
        <taxon>Alphaproteobacteria</taxon>
        <taxon>Sphingomonadales</taxon>
        <taxon>Rhizorhabdaceae</taxon>
        <taxon>Edaphosphingomonas</taxon>
    </lineage>
</organism>
<dbReference type="PANTHER" id="PTHR10815:SF14">
    <property type="entry name" value="BIFUNCTIONAL TRANSCRIPTIONAL ACTIVATOR_DNA REPAIR ENZYME ADA"/>
    <property type="match status" value="1"/>
</dbReference>
<evidence type="ECO:0000313" key="18">
    <source>
        <dbReference type="EMBL" id="OHT21198.1"/>
    </source>
</evidence>
<evidence type="ECO:0000256" key="14">
    <source>
        <dbReference type="ARBA" id="ARBA00023204"/>
    </source>
</evidence>
<dbReference type="CDD" id="cd06445">
    <property type="entry name" value="ATase"/>
    <property type="match status" value="1"/>
</dbReference>